<dbReference type="GO" id="GO:0042802">
    <property type="term" value="F:identical protein binding"/>
    <property type="evidence" value="ECO:0007669"/>
    <property type="project" value="TreeGrafter"/>
</dbReference>
<keyword evidence="5 14" id="KW-0021">Allosteric enzyme</keyword>
<dbReference type="GO" id="GO:0046872">
    <property type="term" value="F:metal ion binding"/>
    <property type="evidence" value="ECO:0007669"/>
    <property type="project" value="UniProtKB-KW"/>
</dbReference>
<feature type="active site" description="Proton acceptor" evidence="14">
    <location>
        <position position="131"/>
    </location>
</feature>
<dbReference type="PRINTS" id="PR00476">
    <property type="entry name" value="PHFRCTKINASE"/>
</dbReference>
<dbReference type="FunFam" id="3.40.50.460:FF:000002">
    <property type="entry name" value="ATP-dependent 6-phosphofructokinase"/>
    <property type="match status" value="1"/>
</dbReference>
<feature type="binding site" description="in other chain" evidence="14">
    <location>
        <position position="225"/>
    </location>
    <ligand>
        <name>substrate</name>
        <note>ligand shared between dimeric partners</note>
    </ligand>
</feature>
<feature type="binding site" description="in other chain" evidence="14">
    <location>
        <position position="158"/>
    </location>
    <ligand>
        <name>ADP</name>
        <dbReference type="ChEBI" id="CHEBI:456216"/>
        <note>allosteric activator; ligand shared between dimeric partners</note>
    </ligand>
</feature>
<feature type="binding site" evidence="14">
    <location>
        <position position="249"/>
    </location>
    <ligand>
        <name>substrate</name>
        <note>ligand shared between dimeric partners</note>
    </ligand>
</feature>
<comment type="subunit">
    <text evidence="14">Homotetramer.</text>
</comment>
<dbReference type="PROSITE" id="PS00433">
    <property type="entry name" value="PHOSPHOFRUCTOKINASE"/>
    <property type="match status" value="1"/>
</dbReference>
<gene>
    <name evidence="14 16" type="primary">pfkA</name>
    <name evidence="16" type="ORF">GCM10011425_28790</name>
</gene>
<evidence type="ECO:0000256" key="7">
    <source>
        <dbReference type="ARBA" id="ARBA00022723"/>
    </source>
</evidence>
<comment type="function">
    <text evidence="14">Catalyzes the phosphorylation of D-fructose 6-phosphate to fructose 1,6-bisphosphate by ATP, the first committing step of glycolysis.</text>
</comment>
<evidence type="ECO:0000256" key="3">
    <source>
        <dbReference type="ARBA" id="ARBA00004679"/>
    </source>
</evidence>
<dbReference type="SUPFAM" id="SSF53784">
    <property type="entry name" value="Phosphofructokinase"/>
    <property type="match status" value="1"/>
</dbReference>
<dbReference type="Gene3D" id="3.40.50.450">
    <property type="match status" value="1"/>
</dbReference>
<dbReference type="NCBIfam" id="TIGR02482">
    <property type="entry name" value="PFKA_ATP"/>
    <property type="match status" value="1"/>
</dbReference>
<keyword evidence="8 14" id="KW-0547">Nucleotide-binding</keyword>
<evidence type="ECO:0000256" key="11">
    <source>
        <dbReference type="ARBA" id="ARBA00022842"/>
    </source>
</evidence>
<dbReference type="InterPro" id="IPR035966">
    <property type="entry name" value="PKF_sf"/>
</dbReference>
<comment type="catalytic activity">
    <reaction evidence="13 14">
        <text>beta-D-fructose 6-phosphate + ATP = beta-D-fructose 1,6-bisphosphate + ADP + H(+)</text>
        <dbReference type="Rhea" id="RHEA:16109"/>
        <dbReference type="ChEBI" id="CHEBI:15378"/>
        <dbReference type="ChEBI" id="CHEBI:30616"/>
        <dbReference type="ChEBI" id="CHEBI:32966"/>
        <dbReference type="ChEBI" id="CHEBI:57634"/>
        <dbReference type="ChEBI" id="CHEBI:456216"/>
        <dbReference type="EC" id="2.7.1.11"/>
    </reaction>
</comment>
<evidence type="ECO:0000256" key="10">
    <source>
        <dbReference type="ARBA" id="ARBA00022840"/>
    </source>
</evidence>
<dbReference type="InterPro" id="IPR000023">
    <property type="entry name" value="Phosphofructokinase_dom"/>
</dbReference>
<feature type="binding site" evidence="14">
    <location>
        <position position="166"/>
    </location>
    <ligand>
        <name>substrate</name>
        <note>ligand shared between dimeric partners</note>
    </ligand>
</feature>
<dbReference type="GO" id="GO:0070095">
    <property type="term" value="F:fructose-6-phosphate binding"/>
    <property type="evidence" value="ECO:0007669"/>
    <property type="project" value="TreeGrafter"/>
</dbReference>
<dbReference type="Proteomes" id="UP000662074">
    <property type="component" value="Unassembled WGS sequence"/>
</dbReference>
<dbReference type="HAMAP" id="MF_00339">
    <property type="entry name" value="Phosphofructokinase_I_B1"/>
    <property type="match status" value="1"/>
</dbReference>
<evidence type="ECO:0000256" key="8">
    <source>
        <dbReference type="ARBA" id="ARBA00022741"/>
    </source>
</evidence>
<comment type="activity regulation">
    <text evidence="14">Allosterically activated by ADP and other diphosphonucleosides, and allosterically inhibited by phosphoenolpyruvate.</text>
</comment>
<feature type="domain" description="Phosphofructokinase" evidence="15">
    <location>
        <begin position="6"/>
        <end position="280"/>
    </location>
</feature>
<evidence type="ECO:0000256" key="4">
    <source>
        <dbReference type="ARBA" id="ARBA00022490"/>
    </source>
</evidence>
<protein>
    <recommendedName>
        <fullName evidence="14">ATP-dependent 6-phosphofructokinase</fullName>
        <shortName evidence="14">ATP-PFK</shortName>
        <shortName evidence="14">Phosphofructokinase</shortName>
        <ecNumber evidence="14">2.7.1.11</ecNumber>
    </recommendedName>
    <alternativeName>
        <fullName evidence="14">Phosphohexokinase</fullName>
    </alternativeName>
</protein>
<dbReference type="PANTHER" id="PTHR13697">
    <property type="entry name" value="PHOSPHOFRUCTOKINASE"/>
    <property type="match status" value="1"/>
</dbReference>
<feature type="binding site" description="in other chain" evidence="14">
    <location>
        <begin position="189"/>
        <end position="191"/>
    </location>
    <ligand>
        <name>ADP</name>
        <dbReference type="ChEBI" id="CHEBI:456216"/>
        <note>allosteric activator; ligand shared between dimeric partners</note>
    </ligand>
</feature>
<name>A0A917N437_9SPHI</name>
<comment type="subcellular location">
    <subcellularLocation>
        <location evidence="2 14">Cytoplasm</location>
    </subcellularLocation>
</comment>
<dbReference type="InterPro" id="IPR022953">
    <property type="entry name" value="ATP_PFK"/>
</dbReference>
<organism evidence="16 17">
    <name type="scientific">Mucilaginibacter galii</name>
    <dbReference type="NCBI Taxonomy" id="2005073"/>
    <lineage>
        <taxon>Bacteria</taxon>
        <taxon>Pseudomonadati</taxon>
        <taxon>Bacteroidota</taxon>
        <taxon>Sphingobacteriia</taxon>
        <taxon>Sphingobacteriales</taxon>
        <taxon>Sphingobacteriaceae</taxon>
        <taxon>Mucilaginibacter</taxon>
    </lineage>
</organism>
<feature type="binding site" description="in other chain" evidence="14">
    <location>
        <begin position="216"/>
        <end position="218"/>
    </location>
    <ligand>
        <name>ADP</name>
        <dbReference type="ChEBI" id="CHEBI:456216"/>
        <note>allosteric activator; ligand shared between dimeric partners</note>
    </ligand>
</feature>
<feature type="binding site" evidence="14">
    <location>
        <begin position="75"/>
        <end position="76"/>
    </location>
    <ligand>
        <name>ATP</name>
        <dbReference type="ChEBI" id="CHEBI:30616"/>
    </ligand>
</feature>
<keyword evidence="17" id="KW-1185">Reference proteome</keyword>
<keyword evidence="12 14" id="KW-0324">Glycolysis</keyword>
<feature type="binding site" evidence="14">
    <location>
        <position position="14"/>
    </location>
    <ligand>
        <name>ATP</name>
        <dbReference type="ChEBI" id="CHEBI:30616"/>
    </ligand>
</feature>
<comment type="similarity">
    <text evidence="14">Belongs to the phosphofructokinase type A (PFKA) family. ATP-dependent PFK group I subfamily. Prokaryotic clade 'B1' sub-subfamily.</text>
</comment>
<dbReference type="PIRSF" id="PIRSF000532">
    <property type="entry name" value="ATP_PFK_prok"/>
    <property type="match status" value="1"/>
</dbReference>
<evidence type="ECO:0000313" key="17">
    <source>
        <dbReference type="Proteomes" id="UP000662074"/>
    </source>
</evidence>
<dbReference type="PANTHER" id="PTHR13697:SF4">
    <property type="entry name" value="ATP-DEPENDENT 6-PHOSPHOFRUCTOKINASE"/>
    <property type="match status" value="1"/>
</dbReference>
<feature type="binding site" description="in other chain" evidence="14">
    <location>
        <begin position="255"/>
        <end position="258"/>
    </location>
    <ligand>
        <name>substrate</name>
        <note>ligand shared between dimeric partners</note>
    </ligand>
</feature>
<evidence type="ECO:0000256" key="2">
    <source>
        <dbReference type="ARBA" id="ARBA00004496"/>
    </source>
</evidence>
<evidence type="ECO:0000256" key="14">
    <source>
        <dbReference type="HAMAP-Rule" id="MF_00339"/>
    </source>
</evidence>
<evidence type="ECO:0000256" key="5">
    <source>
        <dbReference type="ARBA" id="ARBA00022533"/>
    </source>
</evidence>
<feature type="binding site" evidence="14">
    <location>
        <position position="106"/>
    </location>
    <ligand>
        <name>Mg(2+)</name>
        <dbReference type="ChEBI" id="CHEBI:18420"/>
        <note>catalytic</note>
    </ligand>
</feature>
<evidence type="ECO:0000256" key="1">
    <source>
        <dbReference type="ARBA" id="ARBA00001946"/>
    </source>
</evidence>
<feature type="binding site" evidence="14">
    <location>
        <begin position="105"/>
        <end position="108"/>
    </location>
    <ligand>
        <name>ATP</name>
        <dbReference type="ChEBI" id="CHEBI:30616"/>
    </ligand>
</feature>
<proteinExistence type="inferred from homology"/>
<keyword evidence="11 14" id="KW-0460">Magnesium</keyword>
<keyword evidence="7 14" id="KW-0479">Metal-binding</keyword>
<dbReference type="EC" id="2.7.1.11" evidence="14"/>
<comment type="caution">
    <text evidence="16">The sequence shown here is derived from an EMBL/GenBank/DDBJ whole genome shotgun (WGS) entry which is preliminary data.</text>
</comment>
<dbReference type="AlphaFoldDB" id="A0A917N437"/>
<dbReference type="NCBIfam" id="NF002872">
    <property type="entry name" value="PRK03202.1"/>
    <property type="match status" value="1"/>
</dbReference>
<dbReference type="Pfam" id="PF00365">
    <property type="entry name" value="PFK"/>
    <property type="match status" value="1"/>
</dbReference>
<dbReference type="InterPro" id="IPR012003">
    <property type="entry name" value="ATP_PFK_prok-type"/>
</dbReference>
<evidence type="ECO:0000259" key="15">
    <source>
        <dbReference type="Pfam" id="PF00365"/>
    </source>
</evidence>
<comment type="pathway">
    <text evidence="3 14">Carbohydrate degradation; glycolysis; D-glyceraldehyde 3-phosphate and glycerone phosphate from D-glucose: step 3/4.</text>
</comment>
<dbReference type="Gene3D" id="3.40.50.460">
    <property type="entry name" value="Phosphofructokinase domain"/>
    <property type="match status" value="1"/>
</dbReference>
<feature type="binding site" evidence="14">
    <location>
        <begin position="24"/>
        <end position="28"/>
    </location>
    <ligand>
        <name>ADP</name>
        <dbReference type="ChEBI" id="CHEBI:456216"/>
        <note>allosteric activator; ligand shared between dimeric partners</note>
    </ligand>
</feature>
<dbReference type="GO" id="GO:0016208">
    <property type="term" value="F:AMP binding"/>
    <property type="evidence" value="ECO:0007669"/>
    <property type="project" value="TreeGrafter"/>
</dbReference>
<dbReference type="InterPro" id="IPR015912">
    <property type="entry name" value="Phosphofructokinase_CS"/>
</dbReference>
<evidence type="ECO:0000256" key="9">
    <source>
        <dbReference type="ARBA" id="ARBA00022777"/>
    </source>
</evidence>
<dbReference type="RefSeq" id="WP_188417781.1">
    <property type="nucleotide sequence ID" value="NZ_BMDO01000008.1"/>
</dbReference>
<dbReference type="FunFam" id="3.40.50.450:FF:000001">
    <property type="entry name" value="ATP-dependent 6-phosphofructokinase"/>
    <property type="match status" value="1"/>
</dbReference>
<reference evidence="16" key="1">
    <citation type="journal article" date="2014" name="Int. J. Syst. Evol. Microbiol.">
        <title>Complete genome sequence of Corynebacterium casei LMG S-19264T (=DSM 44701T), isolated from a smear-ripened cheese.</title>
        <authorList>
            <consortium name="US DOE Joint Genome Institute (JGI-PGF)"/>
            <person name="Walter F."/>
            <person name="Albersmeier A."/>
            <person name="Kalinowski J."/>
            <person name="Ruckert C."/>
        </authorList>
    </citation>
    <scope>NUCLEOTIDE SEQUENCE</scope>
    <source>
        <strain evidence="16">CCM 8711</strain>
    </source>
</reference>
<keyword evidence="10 14" id="KW-0067">ATP-binding</keyword>
<dbReference type="InterPro" id="IPR012828">
    <property type="entry name" value="PFKA_ATP_prok"/>
</dbReference>
<reference evidence="16" key="2">
    <citation type="submission" date="2020-09" db="EMBL/GenBank/DDBJ databases">
        <authorList>
            <person name="Sun Q."/>
            <person name="Sedlacek I."/>
        </authorList>
    </citation>
    <scope>NUCLEOTIDE SEQUENCE</scope>
    <source>
        <strain evidence="16">CCM 8711</strain>
    </source>
</reference>
<keyword evidence="4 14" id="KW-0963">Cytoplasm</keyword>
<dbReference type="EMBL" id="BMDO01000008">
    <property type="protein sequence ID" value="GGI51667.1"/>
    <property type="molecule type" value="Genomic_DNA"/>
</dbReference>
<sequence>MTDISNIGVYTSGGDAPGMNAAIRAVVKTALYYKLEVTGIRLGYEGMISGDMHTMTLKSVGNIIHRGGTVLKTARSEEFRTDEGKQKAYRQLKRFGIDALVAIGGDGTFTGANKFGDMFGIPVIGIPATIDNDLKGTDFTIGYDTALNTVLKSVDQIRDTAESHDRLFIVEVMGRESGMIAMRAGIAAGAEAVMLPEIKNNLEPLFARLEDSRHHKSSKILIVSEGQEIGGGFEIGRIIKEKFPQYDTRVSVLGHMQRGGHPSCTDRVLASRFGVAAVEGLMEGRTQEMVGVRHHDIVYVPLHEAILQPSELDMNMLKIIDLLS</sequence>
<feature type="binding site" description="in other chain" evidence="14">
    <location>
        <begin position="129"/>
        <end position="131"/>
    </location>
    <ligand>
        <name>substrate</name>
        <note>ligand shared between dimeric partners</note>
    </ligand>
</feature>
<feature type="binding site" description="in other chain" evidence="14">
    <location>
        <begin position="173"/>
        <end position="175"/>
    </location>
    <ligand>
        <name>substrate</name>
        <note>ligand shared between dimeric partners</note>
    </ligand>
</feature>
<comment type="cofactor">
    <cofactor evidence="1 14">
        <name>Mg(2+)</name>
        <dbReference type="ChEBI" id="CHEBI:18420"/>
    </cofactor>
</comment>
<comment type="caution">
    <text evidence="14">Lacks conserved residue(s) required for the propagation of feature annotation.</text>
</comment>
<evidence type="ECO:0000313" key="16">
    <source>
        <dbReference type="EMBL" id="GGI51667.1"/>
    </source>
</evidence>
<evidence type="ECO:0000256" key="12">
    <source>
        <dbReference type="ARBA" id="ARBA00023152"/>
    </source>
</evidence>
<dbReference type="GO" id="GO:0030388">
    <property type="term" value="P:fructose 1,6-bisphosphate metabolic process"/>
    <property type="evidence" value="ECO:0007669"/>
    <property type="project" value="TreeGrafter"/>
</dbReference>
<evidence type="ECO:0000256" key="6">
    <source>
        <dbReference type="ARBA" id="ARBA00022679"/>
    </source>
</evidence>
<keyword evidence="9 14" id="KW-0418">Kinase</keyword>
<dbReference type="GO" id="GO:0061621">
    <property type="term" value="P:canonical glycolysis"/>
    <property type="evidence" value="ECO:0007669"/>
    <property type="project" value="TreeGrafter"/>
</dbReference>
<evidence type="ECO:0000256" key="13">
    <source>
        <dbReference type="ARBA" id="ARBA00048070"/>
    </source>
</evidence>
<dbReference type="GO" id="GO:0048029">
    <property type="term" value="F:monosaccharide binding"/>
    <property type="evidence" value="ECO:0007669"/>
    <property type="project" value="TreeGrafter"/>
</dbReference>
<dbReference type="GO" id="GO:0005945">
    <property type="term" value="C:6-phosphofructokinase complex"/>
    <property type="evidence" value="ECO:0007669"/>
    <property type="project" value="TreeGrafter"/>
</dbReference>
<dbReference type="GO" id="GO:0003872">
    <property type="term" value="F:6-phosphofructokinase activity"/>
    <property type="evidence" value="ECO:0007669"/>
    <property type="project" value="UniProtKB-UniRule"/>
</dbReference>
<keyword evidence="6 14" id="KW-0808">Transferase</keyword>
<dbReference type="GO" id="GO:0006002">
    <property type="term" value="P:fructose 6-phosphate metabolic process"/>
    <property type="evidence" value="ECO:0007669"/>
    <property type="project" value="UniProtKB-UniRule"/>
</dbReference>
<dbReference type="GO" id="GO:0005524">
    <property type="term" value="F:ATP binding"/>
    <property type="evidence" value="ECO:0007669"/>
    <property type="project" value="UniProtKB-UniRule"/>
</dbReference>
<accession>A0A917N437</accession>